<evidence type="ECO:0000313" key="5">
    <source>
        <dbReference type="Proteomes" id="UP000811545"/>
    </source>
</evidence>
<evidence type="ECO:0000256" key="2">
    <source>
        <dbReference type="ARBA" id="ARBA00022777"/>
    </source>
</evidence>
<comment type="caution">
    <text evidence="4">The sequence shown here is derived from an EMBL/GenBank/DDBJ whole genome shotgun (WGS) entry which is preliminary data.</text>
</comment>
<accession>A0A9E2BIA9</accession>
<name>A0A9E2BIA9_PSYF1</name>
<dbReference type="InterPro" id="IPR011611">
    <property type="entry name" value="PfkB_dom"/>
</dbReference>
<dbReference type="AlphaFoldDB" id="A0A9E2BIA9"/>
<feature type="domain" description="Carbohydrate kinase PfkB" evidence="3">
    <location>
        <begin position="5"/>
        <end position="96"/>
    </location>
</feature>
<evidence type="ECO:0000259" key="3">
    <source>
        <dbReference type="Pfam" id="PF00294"/>
    </source>
</evidence>
<proteinExistence type="predicted"/>
<protein>
    <submittedName>
        <fullName evidence="4">5-dehydro-2-deoxygluconokinase</fullName>
        <ecNumber evidence="4">2.7.1.92</ecNumber>
    </submittedName>
</protein>
<dbReference type="PANTHER" id="PTHR47098">
    <property type="entry name" value="PROTEIN MAK32"/>
    <property type="match status" value="1"/>
</dbReference>
<dbReference type="InterPro" id="IPR002173">
    <property type="entry name" value="Carboh/pur_kinase_PfkB_CS"/>
</dbReference>
<dbReference type="GO" id="GO:0047590">
    <property type="term" value="F:5-dehydro-2-deoxygluconokinase activity"/>
    <property type="evidence" value="ECO:0007669"/>
    <property type="project" value="UniProtKB-EC"/>
</dbReference>
<dbReference type="Proteomes" id="UP000811545">
    <property type="component" value="Unassembled WGS sequence"/>
</dbReference>
<dbReference type="EC" id="2.7.1.92" evidence="4"/>
<evidence type="ECO:0000256" key="1">
    <source>
        <dbReference type="ARBA" id="ARBA00022679"/>
    </source>
</evidence>
<dbReference type="Pfam" id="PF00294">
    <property type="entry name" value="PfkB"/>
    <property type="match status" value="1"/>
</dbReference>
<dbReference type="InterPro" id="IPR029056">
    <property type="entry name" value="Ribokinase-like"/>
</dbReference>
<keyword evidence="2" id="KW-0418">Kinase</keyword>
<evidence type="ECO:0000313" key="4">
    <source>
        <dbReference type="EMBL" id="MBT9145387.1"/>
    </source>
</evidence>
<dbReference type="PROSITE" id="PS00584">
    <property type="entry name" value="PFKB_KINASES_2"/>
    <property type="match status" value="1"/>
</dbReference>
<dbReference type="SUPFAM" id="SSF53613">
    <property type="entry name" value="Ribokinase-like"/>
    <property type="match status" value="1"/>
</dbReference>
<dbReference type="PANTHER" id="PTHR47098:SF2">
    <property type="entry name" value="PROTEIN MAK32"/>
    <property type="match status" value="1"/>
</dbReference>
<sequence length="123" mass="13146">MLTGEDDLVASGRKLLSLGPRIAVIKRGEYGAALFTKSSYFPVPAYSIKTVCDPTGAGDSFAGGFLGYLEQCGSLSENALRNALVYGSVMASFTIEGFSLDCLKTITNNDIKKRHKELSGKVK</sequence>
<organism evidence="4 5">
    <name type="scientific">Psychracetigena formicireducens</name>
    <dbReference type="NCBI Taxonomy" id="2986056"/>
    <lineage>
        <taxon>Bacteria</taxon>
        <taxon>Bacillati</taxon>
        <taxon>Candidatus Lithacetigenota</taxon>
        <taxon>Candidatus Psychracetigena</taxon>
    </lineage>
</organism>
<gene>
    <name evidence="4" type="primary">iolC</name>
    <name evidence="4" type="ORF">DDT42_01258</name>
</gene>
<dbReference type="Gene3D" id="3.40.1190.20">
    <property type="match status" value="1"/>
</dbReference>
<dbReference type="EMBL" id="QLTW01000086">
    <property type="protein sequence ID" value="MBT9145387.1"/>
    <property type="molecule type" value="Genomic_DNA"/>
</dbReference>
<reference evidence="4 5" key="1">
    <citation type="journal article" date="2021" name="bioRxiv">
        <title>Unique metabolic strategies in Hadean analogues reveal hints for primordial physiology.</title>
        <authorList>
            <person name="Nobu M.K."/>
            <person name="Nakai R."/>
            <person name="Tamazawa S."/>
            <person name="Mori H."/>
            <person name="Toyoda A."/>
            <person name="Ijiri A."/>
            <person name="Suzuki S."/>
            <person name="Kurokawa K."/>
            <person name="Kamagata Y."/>
            <person name="Tamaki H."/>
        </authorList>
    </citation>
    <scope>NUCLEOTIDE SEQUENCE [LARGE SCALE GENOMIC DNA]</scope>
    <source>
        <strain evidence="4">BS525</strain>
    </source>
</reference>
<keyword evidence="1 4" id="KW-0808">Transferase</keyword>